<evidence type="ECO:0000256" key="4">
    <source>
        <dbReference type="ARBA" id="ARBA00022723"/>
    </source>
</evidence>
<keyword evidence="3" id="KW-0349">Heme</keyword>
<feature type="chain" id="PRO_5034401138" evidence="8">
    <location>
        <begin position="21"/>
        <end position="326"/>
    </location>
</feature>
<keyword evidence="11" id="KW-1185">Reference proteome</keyword>
<evidence type="ECO:0000256" key="2">
    <source>
        <dbReference type="ARBA" id="ARBA00022559"/>
    </source>
</evidence>
<evidence type="ECO:0000256" key="5">
    <source>
        <dbReference type="ARBA" id="ARBA00023002"/>
    </source>
</evidence>
<evidence type="ECO:0000256" key="1">
    <source>
        <dbReference type="ARBA" id="ARBA00001970"/>
    </source>
</evidence>
<evidence type="ECO:0000313" key="10">
    <source>
        <dbReference type="EMBL" id="KAF0319266.1"/>
    </source>
</evidence>
<reference evidence="10 11" key="1">
    <citation type="submission" date="2019-12" db="EMBL/GenBank/DDBJ databases">
        <title>A genome sequence resource for the geographically widespread anthracnose pathogen Colletotrichum asianum.</title>
        <authorList>
            <person name="Meng Y."/>
        </authorList>
    </citation>
    <scope>NUCLEOTIDE SEQUENCE [LARGE SCALE GENOMIC DNA]</scope>
    <source>
        <strain evidence="10 11">ICMP 18580</strain>
    </source>
</reference>
<gene>
    <name evidence="10" type="ORF">GQ607_013515</name>
</gene>
<dbReference type="Pfam" id="PF01328">
    <property type="entry name" value="Peroxidase_2"/>
    <property type="match status" value="1"/>
</dbReference>
<evidence type="ECO:0000256" key="7">
    <source>
        <dbReference type="ARBA" id="ARBA00025795"/>
    </source>
</evidence>
<dbReference type="OrthoDB" id="407298at2759"/>
<proteinExistence type="inferred from homology"/>
<keyword evidence="2" id="KW-0575">Peroxidase</keyword>
<evidence type="ECO:0000313" key="11">
    <source>
        <dbReference type="Proteomes" id="UP000434172"/>
    </source>
</evidence>
<feature type="signal peptide" evidence="8">
    <location>
        <begin position="1"/>
        <end position="20"/>
    </location>
</feature>
<dbReference type="InterPro" id="IPR036851">
    <property type="entry name" value="Chloroperoxidase-like_sf"/>
</dbReference>
<dbReference type="GO" id="GO:0046872">
    <property type="term" value="F:metal ion binding"/>
    <property type="evidence" value="ECO:0007669"/>
    <property type="project" value="UniProtKB-KW"/>
</dbReference>
<dbReference type="PROSITE" id="PS51405">
    <property type="entry name" value="HEME_HALOPEROXIDASE"/>
    <property type="match status" value="1"/>
</dbReference>
<sequence>MSKLESFLLLFTVIVPSALSFPGHQDWILAARDQVAIGHNDLYIPDPKNPTPYKEPFTWDENINYYEKHTNGSGNGYYRRGSCPALNTLANRGFINRSGRNISYDEIAQAMRVVWNFGDDNIALVVSPTSQLHPGPRIDLDNFNDDPVQFIVNCIAAPTRNDRGMGDNVNMNHTLFEQLLSASKDGETLTLEDAAEHHHRRHNESKAINPKFRFGNHGAVCSLAQYANLFGVLGRRGKHGPTTLYIEDVKKFYLDDDWPVGYERRQLPYYSSEAGSFLERMARHIGYEIQRPYPANESQLYDVEGDVAVFDVLPPWELPEKYKSNE</sequence>
<evidence type="ECO:0000256" key="6">
    <source>
        <dbReference type="ARBA" id="ARBA00023004"/>
    </source>
</evidence>
<comment type="similarity">
    <text evidence="7">Belongs to the chloroperoxidase family.</text>
</comment>
<keyword evidence="8" id="KW-0732">Signal</keyword>
<protein>
    <submittedName>
        <fullName evidence="10">Toxin biosynthesis</fullName>
    </submittedName>
</protein>
<organism evidence="10 11">
    <name type="scientific">Colletotrichum asianum</name>
    <dbReference type="NCBI Taxonomy" id="702518"/>
    <lineage>
        <taxon>Eukaryota</taxon>
        <taxon>Fungi</taxon>
        <taxon>Dikarya</taxon>
        <taxon>Ascomycota</taxon>
        <taxon>Pezizomycotina</taxon>
        <taxon>Sordariomycetes</taxon>
        <taxon>Hypocreomycetidae</taxon>
        <taxon>Glomerellales</taxon>
        <taxon>Glomerellaceae</taxon>
        <taxon>Colletotrichum</taxon>
        <taxon>Colletotrichum gloeosporioides species complex</taxon>
    </lineage>
</organism>
<keyword evidence="4" id="KW-0479">Metal-binding</keyword>
<keyword evidence="6" id="KW-0408">Iron</keyword>
<feature type="domain" description="Heme haloperoxidase family profile" evidence="9">
    <location>
        <begin position="64"/>
        <end position="276"/>
    </location>
</feature>
<name>A0A8H3W4Z4_9PEZI</name>
<comment type="cofactor">
    <cofactor evidence="1">
        <name>heme b</name>
        <dbReference type="ChEBI" id="CHEBI:60344"/>
    </cofactor>
</comment>
<dbReference type="Proteomes" id="UP000434172">
    <property type="component" value="Unassembled WGS sequence"/>
</dbReference>
<dbReference type="Gene3D" id="1.10.489.10">
    <property type="entry name" value="Chloroperoxidase-like"/>
    <property type="match status" value="1"/>
</dbReference>
<evidence type="ECO:0000256" key="3">
    <source>
        <dbReference type="ARBA" id="ARBA00022617"/>
    </source>
</evidence>
<comment type="caution">
    <text evidence="10">The sequence shown here is derived from an EMBL/GenBank/DDBJ whole genome shotgun (WGS) entry which is preliminary data.</text>
</comment>
<dbReference type="SUPFAM" id="SSF47571">
    <property type="entry name" value="Cloroperoxidase"/>
    <property type="match status" value="1"/>
</dbReference>
<dbReference type="GO" id="GO:0004601">
    <property type="term" value="F:peroxidase activity"/>
    <property type="evidence" value="ECO:0007669"/>
    <property type="project" value="UniProtKB-KW"/>
</dbReference>
<dbReference type="InterPro" id="IPR000028">
    <property type="entry name" value="Chloroperoxidase"/>
</dbReference>
<dbReference type="EMBL" id="WOWK01000098">
    <property type="protein sequence ID" value="KAF0319266.1"/>
    <property type="molecule type" value="Genomic_DNA"/>
</dbReference>
<dbReference type="PANTHER" id="PTHR33577">
    <property type="entry name" value="STERIGMATOCYSTIN BIOSYNTHESIS PEROXIDASE STCC-RELATED"/>
    <property type="match status" value="1"/>
</dbReference>
<dbReference type="AlphaFoldDB" id="A0A8H3W4Z4"/>
<accession>A0A8H3W4Z4</accession>
<evidence type="ECO:0000259" key="9">
    <source>
        <dbReference type="PROSITE" id="PS51405"/>
    </source>
</evidence>
<keyword evidence="5" id="KW-0560">Oxidoreductase</keyword>
<evidence type="ECO:0000256" key="8">
    <source>
        <dbReference type="SAM" id="SignalP"/>
    </source>
</evidence>
<dbReference type="PANTHER" id="PTHR33577:SF16">
    <property type="entry name" value="HEME HALOPEROXIDASE FAMILY PROFILE DOMAIN-CONTAINING PROTEIN"/>
    <property type="match status" value="1"/>
</dbReference>